<feature type="transmembrane region" description="Helical" evidence="1">
    <location>
        <begin position="115"/>
        <end position="134"/>
    </location>
</feature>
<evidence type="ECO:0000313" key="2">
    <source>
        <dbReference type="EMBL" id="XBV47237.1"/>
    </source>
</evidence>
<keyword evidence="2" id="KW-0614">Plasmid</keyword>
<dbReference type="InterPro" id="IPR025686">
    <property type="entry name" value="Glucos_trans_II"/>
</dbReference>
<name>A0AAU7U2P6_9GAMM</name>
<dbReference type="EMBL" id="CP158293">
    <property type="protein sequence ID" value="XBV47237.1"/>
    <property type="molecule type" value="Genomic_DNA"/>
</dbReference>
<geneLocation type="plasmid" evidence="2">
    <name>plasmindA</name>
</geneLocation>
<dbReference type="AlphaFoldDB" id="A0AAU7U2P6"/>
<evidence type="ECO:0000256" key="1">
    <source>
        <dbReference type="SAM" id="Phobius"/>
    </source>
</evidence>
<dbReference type="RefSeq" id="WP_350262344.1">
    <property type="nucleotide sequence ID" value="NZ_CP158293.1"/>
</dbReference>
<organism evidence="2">
    <name type="scientific">Pantoea sp. BJ2</name>
    <dbReference type="NCBI Taxonomy" id="3141322"/>
    <lineage>
        <taxon>Bacteria</taxon>
        <taxon>Pseudomonadati</taxon>
        <taxon>Pseudomonadota</taxon>
        <taxon>Gammaproteobacteria</taxon>
        <taxon>Enterobacterales</taxon>
        <taxon>Erwiniaceae</taxon>
        <taxon>Pantoea</taxon>
    </lineage>
</organism>
<keyword evidence="1" id="KW-0812">Transmembrane</keyword>
<feature type="transmembrane region" description="Helical" evidence="1">
    <location>
        <begin position="342"/>
        <end position="361"/>
    </location>
</feature>
<feature type="transmembrane region" description="Helical" evidence="1">
    <location>
        <begin position="191"/>
        <end position="209"/>
    </location>
</feature>
<feature type="transmembrane region" description="Helical" evidence="1">
    <location>
        <begin position="91"/>
        <end position="109"/>
    </location>
</feature>
<feature type="transmembrane region" description="Helical" evidence="1">
    <location>
        <begin position="64"/>
        <end position="84"/>
    </location>
</feature>
<feature type="transmembrane region" description="Helical" evidence="1">
    <location>
        <begin position="284"/>
        <end position="304"/>
    </location>
</feature>
<sequence length="489" mass="54727">MQRIALTMMVALLATIPLWTNKIYYRDDLYRILDGDRSTWLSNGRPGTWLLQSLISFGDTVSDISPLNLLLGLLALSIAAVIFTERLRIPLAGFWSFLPPLFIILNPFLTQGMLYTYDSLTILLSFAGAMLASMVNRAKPFQEIVYTALILLLIQTLYQPGLNVYIACVALLVVSRLVNDQSSWKWLCGKIVALGIAILAYKLAMNYLLPVKIDWYSMKHSKLLSLNSDSLQVLINTIKAFSDLFLSAYPRGMMVFIGLPMLIMFSGLIVMVRNLKQQQKLTLSAVLMLFSAGLIVIIAIPGLSLALATPLFAPRMLGACSITFLFCFYVAVYSLPAIRSWLAGLSAILLFYHLVVMLVTFNTVVNDQRYQMEVMNQIKITLSAPAAQSIDSLAFIGQLNDAPEVQTNIRNFPIIEHIRMKMLGESEPWIWLALIKHVGLRLKAVKATDEMRVIKPRQVLAQGPDYDAFQDGQTMVIDFRKSGGQINKP</sequence>
<keyword evidence="1" id="KW-1133">Transmembrane helix</keyword>
<dbReference type="Pfam" id="PF14264">
    <property type="entry name" value="Glucos_trans_II"/>
    <property type="match status" value="1"/>
</dbReference>
<keyword evidence="1" id="KW-0472">Membrane</keyword>
<feature type="transmembrane region" description="Helical" evidence="1">
    <location>
        <begin position="253"/>
        <end position="272"/>
    </location>
</feature>
<protein>
    <submittedName>
        <fullName evidence="2">Glucosyltransferase domain-containing protein</fullName>
    </submittedName>
</protein>
<proteinExistence type="predicted"/>
<gene>
    <name evidence="2" type="ORF">AAF463_20475</name>
</gene>
<reference evidence="2" key="1">
    <citation type="submission" date="2024-06" db="EMBL/GenBank/DDBJ databases">
        <title>Multiomics insights into the TNT degradation mechanism by Pantoea sp. BJ2 isolated from an ammunition destruction site.</title>
        <authorList>
            <person name="Luo J."/>
        </authorList>
    </citation>
    <scope>NUCLEOTIDE SEQUENCE</scope>
    <source>
        <strain evidence="2">BJ2</strain>
        <plasmid evidence="2">plasmindA</plasmid>
    </source>
</reference>
<feature type="transmembrane region" description="Helical" evidence="1">
    <location>
        <begin position="316"/>
        <end position="335"/>
    </location>
</feature>
<accession>A0AAU7U2P6</accession>